<organism evidence="16 17">
    <name type="scientific">Geoalkalibacter halelectricus</name>
    <dbReference type="NCBI Taxonomy" id="2847045"/>
    <lineage>
        <taxon>Bacteria</taxon>
        <taxon>Pseudomonadati</taxon>
        <taxon>Thermodesulfobacteriota</taxon>
        <taxon>Desulfuromonadia</taxon>
        <taxon>Desulfuromonadales</taxon>
        <taxon>Geoalkalibacteraceae</taxon>
        <taxon>Geoalkalibacter</taxon>
    </lineage>
</organism>
<evidence type="ECO:0000256" key="11">
    <source>
        <dbReference type="ARBA" id="ARBA00035703"/>
    </source>
</evidence>
<evidence type="ECO:0000256" key="9">
    <source>
        <dbReference type="ARBA" id="ARBA00023306"/>
    </source>
</evidence>
<evidence type="ECO:0000256" key="1">
    <source>
        <dbReference type="ARBA" id="ARBA00004377"/>
    </source>
</evidence>
<dbReference type="Pfam" id="PF06295">
    <property type="entry name" value="ZapG-like"/>
    <property type="match status" value="1"/>
</dbReference>
<reference evidence="16" key="1">
    <citation type="journal article" date="2022" name="Environ. Microbiol.">
        <title>Geoalkalibacter halelectricus SAP #1 sp. nov. possessing extracellular electron transfer and mineral#reducing capabilities from a haloalkaline environment.</title>
        <authorList>
            <person name="Yadav S."/>
            <person name="Singh R."/>
            <person name="Sundharam S.S."/>
            <person name="Chaudhary S."/>
            <person name="Krishnamurthi S."/>
            <person name="Patil S.A."/>
        </authorList>
    </citation>
    <scope>NUCLEOTIDE SEQUENCE</scope>
    <source>
        <strain evidence="16">SAP-1</strain>
    </source>
</reference>
<proteinExistence type="inferred from homology"/>
<evidence type="ECO:0000256" key="15">
    <source>
        <dbReference type="SAM" id="Phobius"/>
    </source>
</evidence>
<evidence type="ECO:0000313" key="16">
    <source>
        <dbReference type="EMBL" id="UWZ79986.1"/>
    </source>
</evidence>
<comment type="similarity">
    <text evidence="10">Belongs to the ZapG family.</text>
</comment>
<evidence type="ECO:0000256" key="10">
    <source>
        <dbReference type="ARBA" id="ARBA00035657"/>
    </source>
</evidence>
<keyword evidence="2" id="KW-1003">Cell membrane</keyword>
<keyword evidence="9" id="KW-0131">Cell cycle</keyword>
<evidence type="ECO:0000256" key="2">
    <source>
        <dbReference type="ARBA" id="ARBA00022475"/>
    </source>
</evidence>
<feature type="coiled-coil region" evidence="13">
    <location>
        <begin position="26"/>
        <end position="53"/>
    </location>
</feature>
<evidence type="ECO:0000256" key="4">
    <source>
        <dbReference type="ARBA" id="ARBA00022618"/>
    </source>
</evidence>
<keyword evidence="4" id="KW-0132">Cell division</keyword>
<evidence type="ECO:0000256" key="14">
    <source>
        <dbReference type="SAM" id="MobiDB-lite"/>
    </source>
</evidence>
<evidence type="ECO:0000256" key="12">
    <source>
        <dbReference type="ARBA" id="ARBA00035727"/>
    </source>
</evidence>
<keyword evidence="7 15" id="KW-1133">Transmembrane helix</keyword>
<dbReference type="RefSeq" id="WP_260748340.1">
    <property type="nucleotide sequence ID" value="NZ_CP092109.1"/>
</dbReference>
<evidence type="ECO:0000256" key="13">
    <source>
        <dbReference type="SAM" id="Coils"/>
    </source>
</evidence>
<dbReference type="EMBL" id="CP092109">
    <property type="protein sequence ID" value="UWZ79986.1"/>
    <property type="molecule type" value="Genomic_DNA"/>
</dbReference>
<evidence type="ECO:0000256" key="3">
    <source>
        <dbReference type="ARBA" id="ARBA00022519"/>
    </source>
</evidence>
<evidence type="ECO:0000256" key="5">
    <source>
        <dbReference type="ARBA" id="ARBA00022692"/>
    </source>
</evidence>
<keyword evidence="3" id="KW-0997">Cell inner membrane</keyword>
<keyword evidence="6" id="KW-0133">Cell shape</keyword>
<keyword evidence="5 15" id="KW-0812">Transmembrane</keyword>
<feature type="region of interest" description="Disordered" evidence="14">
    <location>
        <begin position="113"/>
        <end position="180"/>
    </location>
</feature>
<comment type="subcellular location">
    <subcellularLocation>
        <location evidence="1">Cell inner membrane</location>
        <topology evidence="1">Single-pass membrane protein</topology>
    </subcellularLocation>
</comment>
<evidence type="ECO:0000313" key="17">
    <source>
        <dbReference type="Proteomes" id="UP001060414"/>
    </source>
</evidence>
<name>A0ABY5ZRX5_9BACT</name>
<feature type="compositionally biased region" description="Basic and acidic residues" evidence="14">
    <location>
        <begin position="165"/>
        <end position="180"/>
    </location>
</feature>
<accession>A0ABY5ZRX5</accession>
<dbReference type="PANTHER" id="PTHR39579">
    <property type="entry name" value="INNER MEMBRANE PROTEIN YHCB"/>
    <property type="match status" value="1"/>
</dbReference>
<keyword evidence="17" id="KW-1185">Reference proteome</keyword>
<sequence>MEMWIVLVVVLVIGVGALAFFLGRLAESRSEKVKAMEQELAERKKELEEYRADVTRHFDRTGELFATLTGSYRDLYHHLAHGCEKLAEIPAKKLFPGAPAELEAGADLHDQAKARATEQREEQVGEKPERDAAAEPAAEGEPGTEPARDGETADTVAAQESPEQQPRDAEGEDRDERRQS</sequence>
<feature type="transmembrane region" description="Helical" evidence="15">
    <location>
        <begin position="6"/>
        <end position="26"/>
    </location>
</feature>
<protein>
    <recommendedName>
        <fullName evidence="11">Z-ring associated protein G</fullName>
    </recommendedName>
    <alternativeName>
        <fullName evidence="12">Cell division protein ZapG</fullName>
    </alternativeName>
</protein>
<gene>
    <name evidence="16" type="ORF">L9S41_00975</name>
</gene>
<keyword evidence="13" id="KW-0175">Coiled coil</keyword>
<evidence type="ECO:0000256" key="7">
    <source>
        <dbReference type="ARBA" id="ARBA00022989"/>
    </source>
</evidence>
<dbReference type="Proteomes" id="UP001060414">
    <property type="component" value="Chromosome"/>
</dbReference>
<dbReference type="PANTHER" id="PTHR39579:SF1">
    <property type="entry name" value="INNER MEMBRANE PROTEIN YHCB"/>
    <property type="match status" value="1"/>
</dbReference>
<evidence type="ECO:0000256" key="6">
    <source>
        <dbReference type="ARBA" id="ARBA00022960"/>
    </source>
</evidence>
<evidence type="ECO:0000256" key="8">
    <source>
        <dbReference type="ARBA" id="ARBA00023136"/>
    </source>
</evidence>
<feature type="compositionally biased region" description="Low complexity" evidence="14">
    <location>
        <begin position="134"/>
        <end position="145"/>
    </location>
</feature>
<dbReference type="InterPro" id="IPR009386">
    <property type="entry name" value="ZapG-like"/>
</dbReference>
<keyword evidence="8 15" id="KW-0472">Membrane</keyword>
<feature type="compositionally biased region" description="Basic and acidic residues" evidence="14">
    <location>
        <begin position="113"/>
        <end position="133"/>
    </location>
</feature>